<evidence type="ECO:0000313" key="2">
    <source>
        <dbReference type="EMBL" id="MCQ9305096.1"/>
    </source>
</evidence>
<reference evidence="2" key="1">
    <citation type="submission" date="2022-07" db="EMBL/GenBank/DDBJ databases">
        <title>Bacterial species isolated from the porcine tonsil microbiota.</title>
        <authorList>
            <person name="Oliveira I.M.F."/>
        </authorList>
    </citation>
    <scope>NUCLEOTIDE SEQUENCE</scope>
    <source>
        <strain evidence="2">8QC2O2</strain>
    </source>
</reference>
<accession>A0AAW5LNQ0</accession>
<dbReference type="PANTHER" id="PTHR43617">
    <property type="entry name" value="L-AMINO ACID N-ACETYLTRANSFERASE"/>
    <property type="match status" value="1"/>
</dbReference>
<gene>
    <name evidence="2" type="ORF">NQ032_15935</name>
</gene>
<evidence type="ECO:0000259" key="1">
    <source>
        <dbReference type="PROSITE" id="PS51186"/>
    </source>
</evidence>
<dbReference type="PANTHER" id="PTHR43617:SF38">
    <property type="entry name" value="N-ACETYLTRANSFERASE DOMAIN-CONTAINING PROTEIN"/>
    <property type="match status" value="1"/>
</dbReference>
<proteinExistence type="predicted"/>
<evidence type="ECO:0000313" key="3">
    <source>
        <dbReference type="Proteomes" id="UP001204068"/>
    </source>
</evidence>
<dbReference type="SUPFAM" id="SSF55729">
    <property type="entry name" value="Acyl-CoA N-acyltransferases (Nat)"/>
    <property type="match status" value="1"/>
</dbReference>
<feature type="non-terminal residue" evidence="2">
    <location>
        <position position="1"/>
    </location>
</feature>
<dbReference type="PROSITE" id="PS51186">
    <property type="entry name" value="GNAT"/>
    <property type="match status" value="1"/>
</dbReference>
<dbReference type="GO" id="GO:0016747">
    <property type="term" value="F:acyltransferase activity, transferring groups other than amino-acyl groups"/>
    <property type="evidence" value="ECO:0007669"/>
    <property type="project" value="InterPro"/>
</dbReference>
<dbReference type="EMBL" id="JANILD010000013">
    <property type="protein sequence ID" value="MCQ9305096.1"/>
    <property type="molecule type" value="Genomic_DNA"/>
</dbReference>
<dbReference type="Gene3D" id="3.40.630.30">
    <property type="match status" value="1"/>
</dbReference>
<sequence>ETAENDINNDWLYTLKKHDKIIAVASVGDFDELRDLHWKPKKPCELARIGVKPAFQKQGIGTIILQNIIKTAKEKGYDGIRMLVSKTNSAALALYDKNGFERCGEVFKFDIDFYCYQITF</sequence>
<dbReference type="CDD" id="cd04301">
    <property type="entry name" value="NAT_SF"/>
    <property type="match status" value="1"/>
</dbReference>
<organism evidence="2 3">
    <name type="scientific">Mammaliicoccus sciuri</name>
    <name type="common">Staphylococcus sciuri</name>
    <dbReference type="NCBI Taxonomy" id="1296"/>
    <lineage>
        <taxon>Bacteria</taxon>
        <taxon>Bacillati</taxon>
        <taxon>Bacillota</taxon>
        <taxon>Bacilli</taxon>
        <taxon>Bacillales</taxon>
        <taxon>Staphylococcaceae</taxon>
        <taxon>Mammaliicoccus</taxon>
    </lineage>
</organism>
<dbReference type="InterPro" id="IPR050276">
    <property type="entry name" value="MshD_Acetyltransferase"/>
</dbReference>
<dbReference type="RefSeq" id="WP_257099653.1">
    <property type="nucleotide sequence ID" value="NZ_JANILD010000013.1"/>
</dbReference>
<dbReference type="AlphaFoldDB" id="A0AAW5LNQ0"/>
<dbReference type="InterPro" id="IPR000182">
    <property type="entry name" value="GNAT_dom"/>
</dbReference>
<name>A0AAW5LNQ0_MAMSC</name>
<dbReference type="InterPro" id="IPR016181">
    <property type="entry name" value="Acyl_CoA_acyltransferase"/>
</dbReference>
<feature type="domain" description="N-acetyltransferase" evidence="1">
    <location>
        <begin position="1"/>
        <end position="120"/>
    </location>
</feature>
<dbReference type="Proteomes" id="UP001204068">
    <property type="component" value="Unassembled WGS sequence"/>
</dbReference>
<comment type="caution">
    <text evidence="2">The sequence shown here is derived from an EMBL/GenBank/DDBJ whole genome shotgun (WGS) entry which is preliminary data.</text>
</comment>
<protein>
    <submittedName>
        <fullName evidence="2">GNAT family N-acetyltransferase</fullName>
    </submittedName>
</protein>
<dbReference type="Pfam" id="PF00583">
    <property type="entry name" value="Acetyltransf_1"/>
    <property type="match status" value="1"/>
</dbReference>